<comment type="caution">
    <text evidence="1">The sequence shown here is derived from an EMBL/GenBank/DDBJ whole genome shotgun (WGS) entry which is preliminary data.</text>
</comment>
<evidence type="ECO:0000313" key="2">
    <source>
        <dbReference type="Proteomes" id="UP000244069"/>
    </source>
</evidence>
<evidence type="ECO:0000313" key="1">
    <source>
        <dbReference type="EMBL" id="PTX46058.1"/>
    </source>
</evidence>
<sequence length="69" mass="8119">MAFYDDLMTRERPSLRNWVARIVETPFDRRQRQLASQVEALRSKSDAQLAELGLQREDILFHVFGAGRR</sequence>
<dbReference type="EMBL" id="QBKN01000018">
    <property type="protein sequence ID" value="PTX46058.1"/>
    <property type="molecule type" value="Genomic_DNA"/>
</dbReference>
<keyword evidence="2" id="KW-1185">Reference proteome</keyword>
<gene>
    <name evidence="1" type="ORF">C8N44_11833</name>
</gene>
<reference evidence="1 2" key="1">
    <citation type="submission" date="2018-04" db="EMBL/GenBank/DDBJ databases">
        <title>Genomic Encyclopedia of Archaeal and Bacterial Type Strains, Phase II (KMG-II): from individual species to whole genera.</title>
        <authorList>
            <person name="Goeker M."/>
        </authorList>
    </citation>
    <scope>NUCLEOTIDE SEQUENCE [LARGE SCALE GENOMIC DNA]</scope>
    <source>
        <strain evidence="1 2">DSM 29329</strain>
    </source>
</reference>
<dbReference type="Proteomes" id="UP000244069">
    <property type="component" value="Unassembled WGS sequence"/>
</dbReference>
<dbReference type="RefSeq" id="WP_244641095.1">
    <property type="nucleotide sequence ID" value="NZ_BMEZ01000019.1"/>
</dbReference>
<protein>
    <recommendedName>
        <fullName evidence="3">DUF1127 domain-containing protein</fullName>
    </recommendedName>
</protein>
<organism evidence="1 2">
    <name type="scientific">Allosediminivita pacifica</name>
    <dbReference type="NCBI Taxonomy" id="1267769"/>
    <lineage>
        <taxon>Bacteria</taxon>
        <taxon>Pseudomonadati</taxon>
        <taxon>Pseudomonadota</taxon>
        <taxon>Alphaproteobacteria</taxon>
        <taxon>Rhodobacterales</taxon>
        <taxon>Paracoccaceae</taxon>
        <taxon>Allosediminivita</taxon>
    </lineage>
</organism>
<dbReference type="AlphaFoldDB" id="A0A2T6AQF5"/>
<evidence type="ECO:0008006" key="3">
    <source>
        <dbReference type="Google" id="ProtNLM"/>
    </source>
</evidence>
<proteinExistence type="predicted"/>
<name>A0A2T6AQF5_9RHOB</name>
<accession>A0A2T6AQF5</accession>